<protein>
    <submittedName>
        <fullName evidence="1">Serine/threonine-protein kinase PSK1</fullName>
    </submittedName>
</protein>
<dbReference type="AlphaFoldDB" id="A0A9P7R6I6"/>
<dbReference type="EMBL" id="JAESDN010000005">
    <property type="protein sequence ID" value="KAG7050302.1"/>
    <property type="molecule type" value="Genomic_DNA"/>
</dbReference>
<keyword evidence="1" id="KW-0808">Transferase</keyword>
<keyword evidence="2" id="KW-1185">Reference proteome</keyword>
<accession>A0A9P7R6I6</accession>
<name>A0A9P7R6I6_9PEZI</name>
<gene>
    <name evidence="1" type="ORF">JMJ77_013054</name>
</gene>
<comment type="caution">
    <text evidence="1">The sequence shown here is derived from an EMBL/GenBank/DDBJ whole genome shotgun (WGS) entry which is preliminary data.</text>
</comment>
<organism evidence="1 2">
    <name type="scientific">Colletotrichum scovillei</name>
    <dbReference type="NCBI Taxonomy" id="1209932"/>
    <lineage>
        <taxon>Eukaryota</taxon>
        <taxon>Fungi</taxon>
        <taxon>Dikarya</taxon>
        <taxon>Ascomycota</taxon>
        <taxon>Pezizomycotina</taxon>
        <taxon>Sordariomycetes</taxon>
        <taxon>Hypocreomycetidae</taxon>
        <taxon>Glomerellales</taxon>
        <taxon>Glomerellaceae</taxon>
        <taxon>Colletotrichum</taxon>
        <taxon>Colletotrichum acutatum species complex</taxon>
    </lineage>
</organism>
<dbReference type="GO" id="GO:0016301">
    <property type="term" value="F:kinase activity"/>
    <property type="evidence" value="ECO:0007669"/>
    <property type="project" value="UniProtKB-KW"/>
</dbReference>
<sequence length="85" mass="9356">MTALLIPSPLERPPWPLLPLRVKVLVREELSRLRGSICKRSLAMPETAGEEAPRILGLQLALTTSSMRAARPERFAERGGVAQTP</sequence>
<dbReference type="Proteomes" id="UP000699042">
    <property type="component" value="Unassembled WGS sequence"/>
</dbReference>
<proteinExistence type="predicted"/>
<keyword evidence="1" id="KW-0418">Kinase</keyword>
<evidence type="ECO:0000313" key="1">
    <source>
        <dbReference type="EMBL" id="KAG7050302.1"/>
    </source>
</evidence>
<evidence type="ECO:0000313" key="2">
    <source>
        <dbReference type="Proteomes" id="UP000699042"/>
    </source>
</evidence>
<reference evidence="1" key="1">
    <citation type="submission" date="2021-05" db="EMBL/GenBank/DDBJ databases">
        <title>Comparative genomics of three Colletotrichum scovillei strains and genetic complementation revealed genes involved fungal growth and virulence on chili pepper.</title>
        <authorList>
            <person name="Hsieh D.-K."/>
            <person name="Chuang S.-C."/>
            <person name="Chen C.-Y."/>
            <person name="Chao Y.-T."/>
            <person name="Lu M.-Y.J."/>
            <person name="Lee M.-H."/>
            <person name="Shih M.-C."/>
        </authorList>
    </citation>
    <scope>NUCLEOTIDE SEQUENCE</scope>
    <source>
        <strain evidence="1">Coll-153</strain>
    </source>
</reference>